<dbReference type="InterPro" id="IPR017714">
    <property type="entry name" value="MethylthioRu-1-P_deHdtase_MtnB"/>
</dbReference>
<comment type="subcellular location">
    <subcellularLocation>
        <location evidence="7">Cytoplasm</location>
    </subcellularLocation>
</comment>
<keyword evidence="2 7" id="KW-0028">Amino-acid biosynthesis</keyword>
<dbReference type="HAMAP" id="MF_03116">
    <property type="entry name" value="Salvage_MtnB_euk"/>
    <property type="match status" value="1"/>
</dbReference>
<dbReference type="GO" id="GO:0019509">
    <property type="term" value="P:L-methionine salvage from methylthioadenosine"/>
    <property type="evidence" value="ECO:0007669"/>
    <property type="project" value="UniProtKB-UniRule"/>
</dbReference>
<dbReference type="InterPro" id="IPR001303">
    <property type="entry name" value="Aldolase_II/adducin_N"/>
</dbReference>
<keyword evidence="1 7" id="KW-0963">Cytoplasm</keyword>
<dbReference type="SUPFAM" id="SSF53639">
    <property type="entry name" value="AraD/HMP-PK domain-like"/>
    <property type="match status" value="1"/>
</dbReference>
<comment type="pathway">
    <text evidence="7">Amino-acid biosynthesis; L-methionine biosynthesis via salvage pathway; L-methionine from S-methyl-5-thio-alpha-D-ribose 1-phosphate: step 2/6.</text>
</comment>
<dbReference type="UniPathway" id="UPA00904">
    <property type="reaction ID" value="UER00875"/>
</dbReference>
<keyword evidence="10" id="KW-1185">Reference proteome</keyword>
<keyword evidence="5 7" id="KW-0486">Methionine biosynthesis</keyword>
<proteinExistence type="inferred from homology"/>
<evidence type="ECO:0000256" key="1">
    <source>
        <dbReference type="ARBA" id="ARBA00022490"/>
    </source>
</evidence>
<evidence type="ECO:0000256" key="5">
    <source>
        <dbReference type="ARBA" id="ARBA00023167"/>
    </source>
</evidence>
<comment type="similarity">
    <text evidence="7">Belongs to the aldolase class II family. MtnB subfamily.</text>
</comment>
<keyword evidence="4 7" id="KW-0862">Zinc</keyword>
<dbReference type="InterPro" id="IPR027514">
    <property type="entry name" value="Salvage_MtnB_euk"/>
</dbReference>
<dbReference type="GO" id="GO:0008270">
    <property type="term" value="F:zinc ion binding"/>
    <property type="evidence" value="ECO:0007669"/>
    <property type="project" value="UniProtKB-UniRule"/>
</dbReference>
<evidence type="ECO:0000313" key="10">
    <source>
        <dbReference type="Proteomes" id="UP000292447"/>
    </source>
</evidence>
<dbReference type="STRING" id="2163413.A0A4P6XJ99"/>
<dbReference type="NCBIfam" id="TIGR03328">
    <property type="entry name" value="salvage_mtnB"/>
    <property type="match status" value="1"/>
</dbReference>
<feature type="binding site" evidence="7">
    <location>
        <position position="103"/>
    </location>
    <ligand>
        <name>substrate</name>
    </ligand>
</feature>
<protein>
    <recommendedName>
        <fullName evidence="7">Methylthioribulose-1-phosphate dehydratase</fullName>
        <shortName evidence="7">MTRu-1-P dehydratase</shortName>
        <ecNumber evidence="7">4.2.1.109</ecNumber>
    </recommendedName>
</protein>
<evidence type="ECO:0000259" key="8">
    <source>
        <dbReference type="SMART" id="SM01007"/>
    </source>
</evidence>
<comment type="catalytic activity">
    <reaction evidence="7">
        <text>5-(methylsulfanyl)-D-ribulose 1-phosphate = 5-methylsulfanyl-2,3-dioxopentyl phosphate + H2O</text>
        <dbReference type="Rhea" id="RHEA:15549"/>
        <dbReference type="ChEBI" id="CHEBI:15377"/>
        <dbReference type="ChEBI" id="CHEBI:58548"/>
        <dbReference type="ChEBI" id="CHEBI:58828"/>
        <dbReference type="EC" id="4.2.1.109"/>
    </reaction>
</comment>
<dbReference type="Pfam" id="PF00596">
    <property type="entry name" value="Aldolase_II"/>
    <property type="match status" value="1"/>
</dbReference>
<organism evidence="9 10">
    <name type="scientific">Metschnikowia aff. pulcherrima</name>
    <dbReference type="NCBI Taxonomy" id="2163413"/>
    <lineage>
        <taxon>Eukaryota</taxon>
        <taxon>Fungi</taxon>
        <taxon>Dikarya</taxon>
        <taxon>Ascomycota</taxon>
        <taxon>Saccharomycotina</taxon>
        <taxon>Pichiomycetes</taxon>
        <taxon>Metschnikowiaceae</taxon>
        <taxon>Metschnikowia</taxon>
    </lineage>
</organism>
<keyword evidence="6 7" id="KW-0456">Lyase</keyword>
<feature type="binding site" evidence="7">
    <location>
        <position position="211"/>
    </location>
    <ligand>
        <name>Zn(2+)</name>
        <dbReference type="ChEBI" id="CHEBI:29105"/>
    </ligand>
</feature>
<dbReference type="InterPro" id="IPR036409">
    <property type="entry name" value="Aldolase_II/adducin_N_sf"/>
</dbReference>
<feature type="domain" description="Class II aldolase/adducin N-terminal" evidence="8">
    <location>
        <begin position="14"/>
        <end position="238"/>
    </location>
</feature>
<feature type="binding site" evidence="7">
    <location>
        <position position="121"/>
    </location>
    <ligand>
        <name>Zn(2+)</name>
        <dbReference type="ChEBI" id="CHEBI:29105"/>
    </ligand>
</feature>
<sequence length="250" mass="28348">MTSYFSDHANHPANLICDLCRQFYDNNWVTGTGGGISIRDVDGPNPNVVYIAPSGIQKERLRPKEMFVAELPEKILRSPNQDNDKEQISPDLAANFKYKPLACTPLFLSIYNLRDAGAVIHTHSQNAVLATMIWEDRLEFKINHQEQIKALPKLELNTKTGRIEKIGSLQNHETMVIPIVDNTPLEEDLTDTLTETLQKYPGATAVLVRRHGIHVWGENIWKAKVYNEAIDYLLELAIKMHQNGIPLIKE</sequence>
<comment type="function">
    <text evidence="7">Catalyzes the dehydration of methylthioribulose-1-phosphate (MTRu-1-P) into 2,3-diketo-5-methylthiopentyl-1-phosphate (DK-MTP-1-P).</text>
</comment>
<evidence type="ECO:0000256" key="6">
    <source>
        <dbReference type="ARBA" id="ARBA00023239"/>
    </source>
</evidence>
<dbReference type="SMART" id="SM01007">
    <property type="entry name" value="Aldolase_II"/>
    <property type="match status" value="1"/>
</dbReference>
<dbReference type="PANTHER" id="PTHR10640">
    <property type="entry name" value="METHYLTHIORIBULOSE-1-PHOSPHATE DEHYDRATASE"/>
    <property type="match status" value="1"/>
</dbReference>
<evidence type="ECO:0000256" key="4">
    <source>
        <dbReference type="ARBA" id="ARBA00022833"/>
    </source>
</evidence>
<dbReference type="GO" id="GO:0005737">
    <property type="term" value="C:cytoplasm"/>
    <property type="evidence" value="ECO:0007669"/>
    <property type="project" value="UniProtKB-SubCell"/>
</dbReference>
<dbReference type="PANTHER" id="PTHR10640:SF7">
    <property type="entry name" value="METHYLTHIORIBULOSE-1-PHOSPHATE DEHYDRATASE"/>
    <property type="match status" value="1"/>
</dbReference>
<evidence type="ECO:0000256" key="7">
    <source>
        <dbReference type="HAMAP-Rule" id="MF_03116"/>
    </source>
</evidence>
<dbReference type="Proteomes" id="UP000292447">
    <property type="component" value="Chromosome II"/>
</dbReference>
<reference evidence="10" key="1">
    <citation type="submission" date="2019-03" db="EMBL/GenBank/DDBJ databases">
        <title>Snf2 controls pulcherriminic acid biosynthesis and connects pigmentation and antifungal activity of the yeast Metschnikowia pulcherrima.</title>
        <authorList>
            <person name="Gore-Lloyd D."/>
            <person name="Sumann I."/>
            <person name="Brachmann A.O."/>
            <person name="Schneeberger K."/>
            <person name="Ortiz-Merino R.A."/>
            <person name="Moreno-Beltran M."/>
            <person name="Schlaefli M."/>
            <person name="Kirner P."/>
            <person name="Santos Kron A."/>
            <person name="Wolfe K.H."/>
            <person name="Piel J."/>
            <person name="Ahrens C.H."/>
            <person name="Henk D."/>
            <person name="Freimoser F.M."/>
        </authorList>
    </citation>
    <scope>NUCLEOTIDE SEQUENCE [LARGE SCALE GENOMIC DNA]</scope>
    <source>
        <strain evidence="10">APC 1.2</strain>
    </source>
</reference>
<evidence type="ECO:0000256" key="3">
    <source>
        <dbReference type="ARBA" id="ARBA00022723"/>
    </source>
</evidence>
<evidence type="ECO:0000256" key="2">
    <source>
        <dbReference type="ARBA" id="ARBA00022605"/>
    </source>
</evidence>
<feature type="binding site" evidence="7">
    <location>
        <position position="123"/>
    </location>
    <ligand>
        <name>Zn(2+)</name>
        <dbReference type="ChEBI" id="CHEBI:29105"/>
    </ligand>
</feature>
<accession>A0A4P6XJ99</accession>
<dbReference type="Gene3D" id="3.40.225.10">
    <property type="entry name" value="Class II aldolase/adducin N-terminal domain"/>
    <property type="match status" value="1"/>
</dbReference>
<dbReference type="GO" id="GO:0046570">
    <property type="term" value="F:methylthioribulose 1-phosphate dehydratase activity"/>
    <property type="evidence" value="ECO:0007669"/>
    <property type="project" value="UniProtKB-UniRule"/>
</dbReference>
<evidence type="ECO:0000313" key="9">
    <source>
        <dbReference type="EMBL" id="QBM87362.1"/>
    </source>
</evidence>
<comment type="cofactor">
    <cofactor evidence="7">
        <name>Zn(2+)</name>
        <dbReference type="ChEBI" id="CHEBI:29105"/>
    </cofactor>
    <text evidence="7">Binds 1 zinc ion per subunit.</text>
</comment>
<dbReference type="EC" id="4.2.1.109" evidence="7"/>
<dbReference type="EMBL" id="CP034457">
    <property type="protein sequence ID" value="QBM87362.1"/>
    <property type="molecule type" value="Genomic_DNA"/>
</dbReference>
<dbReference type="FunFam" id="3.40.225.10:FF:000003">
    <property type="entry name" value="Methylthioribulose-1-phosphate dehydratase"/>
    <property type="match status" value="1"/>
</dbReference>
<feature type="active site" description="Proton donor/acceptor" evidence="7">
    <location>
        <position position="146"/>
    </location>
</feature>
<gene>
    <name evidence="9" type="primary">MPUL0B05640</name>
    <name evidence="7" type="synonym">MDE1</name>
    <name evidence="9" type="ORF">METSCH_B05640</name>
</gene>
<dbReference type="AlphaFoldDB" id="A0A4P6XJ99"/>
<name>A0A4P6XJ99_9ASCO</name>
<keyword evidence="3 7" id="KW-0479">Metal-binding</keyword>